<evidence type="ECO:0000256" key="1">
    <source>
        <dbReference type="SAM" id="MobiDB-lite"/>
    </source>
</evidence>
<sequence length="82" mass="9109">MKHEVKPSPGEPLSTPPPSVSEPVCEEEQSRSVRWLPDSSYYREASPPDSGTQQPHVSCCCHSERPQSGQTAFTPKQQVEML</sequence>
<name>A0AAW1G1V2_ZOAVI</name>
<protein>
    <submittedName>
        <fullName evidence="2">Uncharacterized protein</fullName>
    </submittedName>
</protein>
<feature type="compositionally biased region" description="Polar residues" evidence="1">
    <location>
        <begin position="66"/>
        <end position="82"/>
    </location>
</feature>
<dbReference type="EMBL" id="JBCEZU010000013">
    <property type="protein sequence ID" value="KAK9540054.1"/>
    <property type="molecule type" value="Genomic_DNA"/>
</dbReference>
<keyword evidence="3" id="KW-1185">Reference proteome</keyword>
<reference evidence="2 3" key="1">
    <citation type="journal article" date="2024" name="Genome Biol. Evol.">
        <title>Chromosome-level genome assembly of the viviparous eelpout Zoarces viviparus.</title>
        <authorList>
            <person name="Fuhrmann N."/>
            <person name="Brasseur M.V."/>
            <person name="Bakowski C.E."/>
            <person name="Podsiadlowski L."/>
            <person name="Prost S."/>
            <person name="Krehenwinkel H."/>
            <person name="Mayer C."/>
        </authorList>
    </citation>
    <scope>NUCLEOTIDE SEQUENCE [LARGE SCALE GENOMIC DNA]</scope>
    <source>
        <strain evidence="2">NO-MEL_2022_Ind0_liver</strain>
    </source>
</reference>
<gene>
    <name evidence="2" type="ORF">VZT92_002526</name>
</gene>
<accession>A0AAW1G1V2</accession>
<evidence type="ECO:0000313" key="3">
    <source>
        <dbReference type="Proteomes" id="UP001488805"/>
    </source>
</evidence>
<comment type="caution">
    <text evidence="2">The sequence shown here is derived from an EMBL/GenBank/DDBJ whole genome shotgun (WGS) entry which is preliminary data.</text>
</comment>
<evidence type="ECO:0000313" key="2">
    <source>
        <dbReference type="EMBL" id="KAK9540054.1"/>
    </source>
</evidence>
<proteinExistence type="predicted"/>
<feature type="region of interest" description="Disordered" evidence="1">
    <location>
        <begin position="1"/>
        <end position="82"/>
    </location>
</feature>
<dbReference type="AlphaFoldDB" id="A0AAW1G1V2"/>
<dbReference type="Proteomes" id="UP001488805">
    <property type="component" value="Unassembled WGS sequence"/>
</dbReference>
<organism evidence="2 3">
    <name type="scientific">Zoarces viviparus</name>
    <name type="common">Viviparous eelpout</name>
    <name type="synonym">Blennius viviparus</name>
    <dbReference type="NCBI Taxonomy" id="48416"/>
    <lineage>
        <taxon>Eukaryota</taxon>
        <taxon>Metazoa</taxon>
        <taxon>Chordata</taxon>
        <taxon>Craniata</taxon>
        <taxon>Vertebrata</taxon>
        <taxon>Euteleostomi</taxon>
        <taxon>Actinopterygii</taxon>
        <taxon>Neopterygii</taxon>
        <taxon>Teleostei</taxon>
        <taxon>Neoteleostei</taxon>
        <taxon>Acanthomorphata</taxon>
        <taxon>Eupercaria</taxon>
        <taxon>Perciformes</taxon>
        <taxon>Cottioidei</taxon>
        <taxon>Zoarcales</taxon>
        <taxon>Zoarcidae</taxon>
        <taxon>Zoarcinae</taxon>
        <taxon>Zoarces</taxon>
    </lineage>
</organism>